<evidence type="ECO:0000259" key="9">
    <source>
        <dbReference type="PROSITE" id="PS50048"/>
    </source>
</evidence>
<feature type="region of interest" description="Disordered" evidence="8">
    <location>
        <begin position="1"/>
        <end position="23"/>
    </location>
</feature>
<dbReference type="Pfam" id="PF00172">
    <property type="entry name" value="Zn_clus"/>
    <property type="match status" value="1"/>
</dbReference>
<name>A0A1J7JQ61_9PEZI</name>
<dbReference type="PANTHER" id="PTHR31313">
    <property type="entry name" value="TY1 ENHANCER ACTIVATOR"/>
    <property type="match status" value="1"/>
</dbReference>
<dbReference type="Proteomes" id="UP000182658">
    <property type="component" value="Unassembled WGS sequence"/>
</dbReference>
<gene>
    <name evidence="10" type="ORF">CONLIGDRAFT_652900</name>
</gene>
<organism evidence="10 11">
    <name type="scientific">Coniochaeta ligniaria NRRL 30616</name>
    <dbReference type="NCBI Taxonomy" id="1408157"/>
    <lineage>
        <taxon>Eukaryota</taxon>
        <taxon>Fungi</taxon>
        <taxon>Dikarya</taxon>
        <taxon>Ascomycota</taxon>
        <taxon>Pezizomycotina</taxon>
        <taxon>Sordariomycetes</taxon>
        <taxon>Sordariomycetidae</taxon>
        <taxon>Coniochaetales</taxon>
        <taxon>Coniochaetaceae</taxon>
        <taxon>Coniochaeta</taxon>
    </lineage>
</organism>
<keyword evidence="11" id="KW-1185">Reference proteome</keyword>
<dbReference type="GO" id="GO:0000981">
    <property type="term" value="F:DNA-binding transcription factor activity, RNA polymerase II-specific"/>
    <property type="evidence" value="ECO:0007669"/>
    <property type="project" value="InterPro"/>
</dbReference>
<dbReference type="OrthoDB" id="2162761at2759"/>
<evidence type="ECO:0000256" key="6">
    <source>
        <dbReference type="ARBA" id="ARBA00023163"/>
    </source>
</evidence>
<reference evidence="10 11" key="1">
    <citation type="submission" date="2016-10" db="EMBL/GenBank/DDBJ databases">
        <title>Draft genome sequence of Coniochaeta ligniaria NRRL30616, a lignocellulolytic fungus for bioabatement of inhibitors in plant biomass hydrolysates.</title>
        <authorList>
            <consortium name="DOE Joint Genome Institute"/>
            <person name="Jimenez D.J."/>
            <person name="Hector R.E."/>
            <person name="Riley R."/>
            <person name="Sun H."/>
            <person name="Grigoriev I.V."/>
            <person name="Van Elsas J.D."/>
            <person name="Nichols N.N."/>
        </authorList>
    </citation>
    <scope>NUCLEOTIDE SEQUENCE [LARGE SCALE GENOMIC DNA]</scope>
    <source>
        <strain evidence="10 11">NRRL 30616</strain>
    </source>
</reference>
<evidence type="ECO:0000256" key="3">
    <source>
        <dbReference type="ARBA" id="ARBA00022833"/>
    </source>
</evidence>
<evidence type="ECO:0000313" key="11">
    <source>
        <dbReference type="Proteomes" id="UP000182658"/>
    </source>
</evidence>
<proteinExistence type="predicted"/>
<dbReference type="CDD" id="cd00067">
    <property type="entry name" value="GAL4"/>
    <property type="match status" value="1"/>
</dbReference>
<feature type="domain" description="Zn(2)-C6 fungal-type" evidence="9">
    <location>
        <begin position="33"/>
        <end position="64"/>
    </location>
</feature>
<keyword evidence="2" id="KW-0479">Metal-binding</keyword>
<dbReference type="CDD" id="cd12148">
    <property type="entry name" value="fungal_TF_MHR"/>
    <property type="match status" value="1"/>
</dbReference>
<keyword evidence="5" id="KW-0238">DNA-binding</keyword>
<comment type="subcellular location">
    <subcellularLocation>
        <location evidence="1">Nucleus</location>
    </subcellularLocation>
</comment>
<dbReference type="InParanoid" id="A0A1J7JQ61"/>
<keyword evidence="7" id="KW-0539">Nucleus</keyword>
<dbReference type="FunCoup" id="A0A1J7JQ61">
    <property type="interactions" value="186"/>
</dbReference>
<dbReference type="SMART" id="SM00906">
    <property type="entry name" value="Fungal_trans"/>
    <property type="match status" value="1"/>
</dbReference>
<dbReference type="Gene3D" id="4.10.240.10">
    <property type="entry name" value="Zn(2)-C6 fungal-type DNA-binding domain"/>
    <property type="match status" value="1"/>
</dbReference>
<evidence type="ECO:0000313" key="10">
    <source>
        <dbReference type="EMBL" id="OIW32080.1"/>
    </source>
</evidence>
<dbReference type="InterPro" id="IPR007219">
    <property type="entry name" value="XnlR_reg_dom"/>
</dbReference>
<dbReference type="AlphaFoldDB" id="A0A1J7JQ61"/>
<feature type="region of interest" description="Disordered" evidence="8">
    <location>
        <begin position="645"/>
        <end position="697"/>
    </location>
</feature>
<keyword evidence="4" id="KW-0805">Transcription regulation</keyword>
<dbReference type="SUPFAM" id="SSF57701">
    <property type="entry name" value="Zn2/Cys6 DNA-binding domain"/>
    <property type="match status" value="1"/>
</dbReference>
<dbReference type="Pfam" id="PF04082">
    <property type="entry name" value="Fungal_trans"/>
    <property type="match status" value="1"/>
</dbReference>
<dbReference type="PROSITE" id="PS50048">
    <property type="entry name" value="ZN2_CY6_FUNGAL_2"/>
    <property type="match status" value="1"/>
</dbReference>
<dbReference type="PROSITE" id="PS00463">
    <property type="entry name" value="ZN2_CY6_FUNGAL_1"/>
    <property type="match status" value="1"/>
</dbReference>
<dbReference type="InterPro" id="IPR051615">
    <property type="entry name" value="Transcr_Regulatory_Elem"/>
</dbReference>
<evidence type="ECO:0000256" key="5">
    <source>
        <dbReference type="ARBA" id="ARBA00023125"/>
    </source>
</evidence>
<feature type="compositionally biased region" description="Polar residues" evidence="8">
    <location>
        <begin position="646"/>
        <end position="674"/>
    </location>
</feature>
<keyword evidence="6" id="KW-0804">Transcription</keyword>
<dbReference type="STRING" id="1408157.A0A1J7JQ61"/>
<accession>A0A1J7JQ61</accession>
<protein>
    <recommendedName>
        <fullName evidence="9">Zn(2)-C6 fungal-type domain-containing protein</fullName>
    </recommendedName>
</protein>
<dbReference type="InterPro" id="IPR036864">
    <property type="entry name" value="Zn2-C6_fun-type_DNA-bd_sf"/>
</dbReference>
<evidence type="ECO:0000256" key="7">
    <source>
        <dbReference type="ARBA" id="ARBA00023242"/>
    </source>
</evidence>
<evidence type="ECO:0000256" key="8">
    <source>
        <dbReference type="SAM" id="MobiDB-lite"/>
    </source>
</evidence>
<dbReference type="PANTHER" id="PTHR31313:SF81">
    <property type="entry name" value="TY1 ENHANCER ACTIVATOR"/>
    <property type="match status" value="1"/>
</dbReference>
<dbReference type="GO" id="GO:0005634">
    <property type="term" value="C:nucleus"/>
    <property type="evidence" value="ECO:0007669"/>
    <property type="project" value="UniProtKB-SubCell"/>
</dbReference>
<keyword evidence="3" id="KW-0862">Zinc</keyword>
<evidence type="ECO:0000256" key="4">
    <source>
        <dbReference type="ARBA" id="ARBA00023015"/>
    </source>
</evidence>
<evidence type="ECO:0000256" key="1">
    <source>
        <dbReference type="ARBA" id="ARBA00004123"/>
    </source>
</evidence>
<dbReference type="GO" id="GO:0006351">
    <property type="term" value="P:DNA-templated transcription"/>
    <property type="evidence" value="ECO:0007669"/>
    <property type="project" value="InterPro"/>
</dbReference>
<dbReference type="GO" id="GO:0003677">
    <property type="term" value="F:DNA binding"/>
    <property type="evidence" value="ECO:0007669"/>
    <property type="project" value="UniProtKB-KW"/>
</dbReference>
<dbReference type="GO" id="GO:0008270">
    <property type="term" value="F:zinc ion binding"/>
    <property type="evidence" value="ECO:0007669"/>
    <property type="project" value="InterPro"/>
</dbReference>
<evidence type="ECO:0000256" key="2">
    <source>
        <dbReference type="ARBA" id="ARBA00022723"/>
    </source>
</evidence>
<dbReference type="SMART" id="SM00066">
    <property type="entry name" value="GAL4"/>
    <property type="match status" value="1"/>
</dbReference>
<dbReference type="InterPro" id="IPR001138">
    <property type="entry name" value="Zn2Cys6_DnaBD"/>
</dbReference>
<dbReference type="EMBL" id="KV875095">
    <property type="protein sequence ID" value="OIW32080.1"/>
    <property type="molecule type" value="Genomic_DNA"/>
</dbReference>
<sequence>MDRWDSPAVVPQKKSTRRGADPANHKRRCVSTACIACRKRKSKCDGALPSCAACSSVYGTECVYDPNSDHRRKGVYREKLDSMKAQSSTLQILIEAILNAAEEDVPAIVKKIRTCDSLDTVAESILKQDFANDDEEDDTIADDEYAGNQVVEGERELARKMGELRLENGSVRFIGGTSHLIYLGDPADSSNEPESDNYLSTEDPIISWSEVNKDPQVIIHLINLYFDWHYPYFTTLSKSLFYRDFLRGKPTSQPRTTSYCSSLLVNAMLALGCHFTSVAAAYAVPGDNRTKGDHFFAEAKRLIVENDEYEKPKLTTVQALALMSVREAGCGREAKGWVYSGMSFRMAQDIGLNLDIEGIPTDKDSLSEQEIDARRITFWGCFLFDKCWSNYLGRLPQLPKNTYNVPKYDVFPDEDAEAWSPYTDNGFDESLKQPSRTRAVALQLTKLCEISSDLLLFFYHPNHIGRSSGKAVELKKLSELHRRLEEWRKELPKEFEPKEGQLPHMILVHMFFHLQYIHLFRPFLKYNPAASPLPAHVSPRRICSANAGAISKLMRLYKKTYNLRQICNIAVYMVHSACTIHMLNLPEKTAKRDITHGVRQLEEIAEDWPCARRTLGIISVLARKWNVEMPEEAAVVLQRTDEKYGTFSTSDVPSPNRTVQPAAGTPSSQVSAHSPHSKPEHYSPMSNQFNQPTPPQISADLPIGSISPDMLAMAGQMQRNQINKPMTHAVSSSSMSMNDALSGVSNSWTMPSVTAQPMANFAQAFTPMASSGPSQSGTRQVSPSSLYAIDGSDWYLKDGVNWQQNFEAWNMGGANGGANGGAGMADWSMFMFRGLRGSDVDNGAFDSLNMSMGSLDQLPGLD</sequence>